<dbReference type="EC" id="4.3.1.17" evidence="11"/>
<proteinExistence type="inferred from homology"/>
<name>A0A0A8B3W8_9ACTN</name>
<evidence type="ECO:0000256" key="3">
    <source>
        <dbReference type="ARBA" id="ARBA00008636"/>
    </source>
</evidence>
<accession>A0A0A8B3W8</accession>
<dbReference type="InterPro" id="IPR005130">
    <property type="entry name" value="Ser_deHydtase-like_asu"/>
</dbReference>
<dbReference type="InterPro" id="IPR029009">
    <property type="entry name" value="ASB_dom_sf"/>
</dbReference>
<evidence type="ECO:0000256" key="10">
    <source>
        <dbReference type="ARBA" id="ARBA00049406"/>
    </source>
</evidence>
<dbReference type="PROSITE" id="PS51257">
    <property type="entry name" value="PROKAR_LIPOPROTEIN"/>
    <property type="match status" value="1"/>
</dbReference>
<dbReference type="OrthoDB" id="9805537at2"/>
<dbReference type="Gene3D" id="3.30.1330.90">
    <property type="entry name" value="D-3-phosphoglycerate dehydrogenase, domain 3"/>
    <property type="match status" value="1"/>
</dbReference>
<dbReference type="SUPFAM" id="SSF143548">
    <property type="entry name" value="Serine metabolism enzymes domain"/>
    <property type="match status" value="1"/>
</dbReference>
<evidence type="ECO:0000256" key="6">
    <source>
        <dbReference type="ARBA" id="ARBA00022723"/>
    </source>
</evidence>
<dbReference type="NCBIfam" id="TIGR00718">
    <property type="entry name" value="sda_alpha"/>
    <property type="match status" value="1"/>
</dbReference>
<organism evidence="13 14">
    <name type="scientific">Berryella intestinalis</name>
    <dbReference type="NCBI Taxonomy" id="1531429"/>
    <lineage>
        <taxon>Bacteria</taxon>
        <taxon>Bacillati</taxon>
        <taxon>Actinomycetota</taxon>
        <taxon>Coriobacteriia</taxon>
        <taxon>Eggerthellales</taxon>
        <taxon>Eggerthellaceae</taxon>
        <taxon>Berryella</taxon>
    </lineage>
</organism>
<dbReference type="SUPFAM" id="SSF55021">
    <property type="entry name" value="ACT-like"/>
    <property type="match status" value="1"/>
</dbReference>
<dbReference type="PANTHER" id="PTHR30182">
    <property type="entry name" value="L-SERINE DEHYDRATASE"/>
    <property type="match status" value="1"/>
</dbReference>
<reference evidence="14" key="1">
    <citation type="submission" date="2014-08" db="EMBL/GenBank/DDBJ databases">
        <title>Coriobacteriaceae sp. complete genome.</title>
        <authorList>
            <person name="Looft T."/>
            <person name="Bayles D.O."/>
            <person name="Stanton T.B."/>
        </authorList>
    </citation>
    <scope>NUCLEOTIDE SEQUENCE [LARGE SCALE GENOMIC DNA]</scope>
    <source>
        <strain evidence="14">68-1-3</strain>
    </source>
</reference>
<dbReference type="CDD" id="cd04903">
    <property type="entry name" value="ACT_LSD"/>
    <property type="match status" value="1"/>
</dbReference>
<dbReference type="InterPro" id="IPR004643">
    <property type="entry name" value="Fe-S_L-Ser_bsu"/>
</dbReference>
<protein>
    <recommendedName>
        <fullName evidence="11">L-serine dehydratase</fullName>
        <ecNumber evidence="11">4.3.1.17</ecNumber>
    </recommendedName>
</protein>
<evidence type="ECO:0000256" key="7">
    <source>
        <dbReference type="ARBA" id="ARBA00023004"/>
    </source>
</evidence>
<dbReference type="InterPro" id="IPR045865">
    <property type="entry name" value="ACT-like_dom_sf"/>
</dbReference>
<dbReference type="AlphaFoldDB" id="A0A0A8B3W8"/>
<evidence type="ECO:0000256" key="1">
    <source>
        <dbReference type="ARBA" id="ARBA00001966"/>
    </source>
</evidence>
<evidence type="ECO:0000313" key="14">
    <source>
        <dbReference type="Proteomes" id="UP000031121"/>
    </source>
</evidence>
<dbReference type="InterPro" id="IPR002912">
    <property type="entry name" value="ACT_dom"/>
</dbReference>
<comment type="cofactor">
    <cofactor evidence="1 11">
        <name>[4Fe-4S] cluster</name>
        <dbReference type="ChEBI" id="CHEBI:49883"/>
    </cofactor>
</comment>
<feature type="domain" description="ACT" evidence="12">
    <location>
        <begin position="150"/>
        <end position="222"/>
    </location>
</feature>
<keyword evidence="7 11" id="KW-0408">Iron</keyword>
<keyword evidence="6 11" id="KW-0479">Metal-binding</keyword>
<dbReference type="EMBL" id="CP009302">
    <property type="protein sequence ID" value="AJC12196.1"/>
    <property type="molecule type" value="Genomic_DNA"/>
</dbReference>
<dbReference type="PROSITE" id="PS51671">
    <property type="entry name" value="ACT"/>
    <property type="match status" value="1"/>
</dbReference>
<evidence type="ECO:0000256" key="9">
    <source>
        <dbReference type="ARBA" id="ARBA00023239"/>
    </source>
</evidence>
<dbReference type="STRING" id="1531429.JI75_05460"/>
<keyword evidence="9 11" id="KW-0456">Lyase</keyword>
<keyword evidence="14" id="KW-1185">Reference proteome</keyword>
<dbReference type="GO" id="GO:0051539">
    <property type="term" value="F:4 iron, 4 sulfur cluster binding"/>
    <property type="evidence" value="ECO:0007669"/>
    <property type="project" value="UniProtKB-UniRule"/>
</dbReference>
<dbReference type="Pfam" id="PF03313">
    <property type="entry name" value="SDH_alpha"/>
    <property type="match status" value="1"/>
</dbReference>
<dbReference type="InterPro" id="IPR051318">
    <property type="entry name" value="Fe-S_L-Ser"/>
</dbReference>
<dbReference type="InterPro" id="IPR004642">
    <property type="entry name" value="Ser_deHydtase_asu"/>
</dbReference>
<comment type="catalytic activity">
    <reaction evidence="10 11">
        <text>L-serine = pyruvate + NH4(+)</text>
        <dbReference type="Rhea" id="RHEA:19169"/>
        <dbReference type="ChEBI" id="CHEBI:15361"/>
        <dbReference type="ChEBI" id="CHEBI:28938"/>
        <dbReference type="ChEBI" id="CHEBI:33384"/>
        <dbReference type="EC" id="4.3.1.17"/>
    </reaction>
</comment>
<reference evidence="13 14" key="2">
    <citation type="journal article" date="2015" name="Genome Announc.">
        <title>Complete Genome Sequence of Coriobacteriaceae Strain 68-1-3, a Novel Mucus-Degrading Isolate from the Swine Intestinal Tract.</title>
        <authorList>
            <person name="Looft T."/>
            <person name="Bayles D.O."/>
            <person name="Alt D.P."/>
            <person name="Stanton T.B."/>
        </authorList>
    </citation>
    <scope>NUCLEOTIDE SEQUENCE [LARGE SCALE GENOMIC DNA]</scope>
    <source>
        <strain evidence="13 14">68-1-3</strain>
    </source>
</reference>
<gene>
    <name evidence="13" type="ORF">JI75_05460</name>
</gene>
<dbReference type="InterPro" id="IPR005131">
    <property type="entry name" value="Ser_deHydtase_bsu"/>
</dbReference>
<sequence>MNPLGIRDIIGPIMIGPSSSHTAGACRIALMTRNLLAAEPVEVEFVLYGSFSHTYRGHGTDRALVAGILGLLPDDLRLRTSFDLARERGVNIVVTPDTASETPHPNTVDIRVTDVNGSRIEVRGVSIGGGAAQLTRIDGIDVEVTGEFNNMIVYQNDAPGVLAHIASCLGSRSINIGTVTMHRTEKGGDAFTVLEIDDEVDPSTIDCILAFDAVKSVRFIPAASASKPADAVVPTLYPADAQARFKELDFSSAAELLAYCDRNGASISEAFSQREEALMDARPADERATGRYLAHALDAMRESARRPLARPGKSMGGLIGGEAARVAALGERGVARGAFAKLTAYALAVLETNASMGRIVAAPTAGSSGVIPAVLLSLQEAYGFDDEQMKKALMNAGAIGYLIARNATVAGAEGGCQAEIGSAAGMAASAAVELMGGTPRMCLDAASTAISNTLGLVCDPIAGLVEAPCQMRNASAAAGALIAAQCALAGIEHIVPFDETVDAMYRVGRALPMELRETALGGMAACPSCAKFKGIG</sequence>
<dbReference type="NCBIfam" id="TIGR00719">
    <property type="entry name" value="sda_beta"/>
    <property type="match status" value="1"/>
</dbReference>
<evidence type="ECO:0000256" key="2">
    <source>
        <dbReference type="ARBA" id="ARBA00004742"/>
    </source>
</evidence>
<keyword evidence="4 11" id="KW-0312">Gluconeogenesis</keyword>
<comment type="similarity">
    <text evidence="3 11">Belongs to the iron-sulfur dependent L-serine dehydratase family.</text>
</comment>
<evidence type="ECO:0000256" key="4">
    <source>
        <dbReference type="ARBA" id="ARBA00022432"/>
    </source>
</evidence>
<evidence type="ECO:0000313" key="13">
    <source>
        <dbReference type="EMBL" id="AJC12196.1"/>
    </source>
</evidence>
<dbReference type="RefSeq" id="WP_039689344.1">
    <property type="nucleotide sequence ID" value="NZ_CP009302.1"/>
</dbReference>
<evidence type="ECO:0000259" key="12">
    <source>
        <dbReference type="PROSITE" id="PS51671"/>
    </source>
</evidence>
<dbReference type="KEGG" id="cbac:JI75_05460"/>
<dbReference type="Pfam" id="PF03315">
    <property type="entry name" value="SDH_beta"/>
    <property type="match status" value="1"/>
</dbReference>
<dbReference type="Proteomes" id="UP000031121">
    <property type="component" value="Chromosome"/>
</dbReference>
<dbReference type="PANTHER" id="PTHR30182:SF1">
    <property type="entry name" value="L-SERINE DEHYDRATASE 1"/>
    <property type="match status" value="1"/>
</dbReference>
<dbReference type="GO" id="GO:0046872">
    <property type="term" value="F:metal ion binding"/>
    <property type="evidence" value="ECO:0007669"/>
    <property type="project" value="UniProtKB-KW"/>
</dbReference>
<dbReference type="GO" id="GO:0003941">
    <property type="term" value="F:L-serine ammonia-lyase activity"/>
    <property type="evidence" value="ECO:0007669"/>
    <property type="project" value="UniProtKB-UniRule"/>
</dbReference>
<evidence type="ECO:0000256" key="8">
    <source>
        <dbReference type="ARBA" id="ARBA00023014"/>
    </source>
</evidence>
<keyword evidence="8 11" id="KW-0411">Iron-sulfur</keyword>
<evidence type="ECO:0000256" key="11">
    <source>
        <dbReference type="RuleBase" id="RU366059"/>
    </source>
</evidence>
<comment type="pathway">
    <text evidence="2">Carbohydrate biosynthesis; gluconeogenesis.</text>
</comment>
<dbReference type="Gene3D" id="3.30.70.260">
    <property type="match status" value="1"/>
</dbReference>
<keyword evidence="5 11" id="KW-0004">4Fe-4S</keyword>
<dbReference type="HOGENOM" id="CLU_022305_3_2_11"/>
<dbReference type="GO" id="GO:0006094">
    <property type="term" value="P:gluconeogenesis"/>
    <property type="evidence" value="ECO:0007669"/>
    <property type="project" value="UniProtKB-KW"/>
</dbReference>
<evidence type="ECO:0000256" key="5">
    <source>
        <dbReference type="ARBA" id="ARBA00022485"/>
    </source>
</evidence>